<dbReference type="CDD" id="cd01763">
    <property type="entry name" value="Ubl_SUMO_like"/>
    <property type="match status" value="1"/>
</dbReference>
<dbReference type="eggNOG" id="ENOG502S1PI">
    <property type="taxonomic scope" value="Eukaryota"/>
</dbReference>
<dbReference type="Proteomes" id="UP000012174">
    <property type="component" value="Unassembled WGS sequence"/>
</dbReference>
<accession>M7TNS6</accession>
<dbReference type="InterPro" id="IPR000626">
    <property type="entry name" value="Ubiquitin-like_dom"/>
</dbReference>
<sequence>MAFIGISYAGHGIYVKKPETWDELLRTVSQRFKLSAATVASLRVFYSSDMSGTSPRWDLDASAWPGVKSESSVYLEEDERPQDNGSEEAASAGSDTTLSVGNPKQKHVCITVDNGTLEVSFAFNRDTRFEKLFTAVPNIFNVKPGEYRLLFEGQRLRDDDTPAWLEMGDYETIDLHLVHRGGKPAIYLLSATPLETVTVSVSLQPEWDFTVLYPLTTKTKHDPKSTSEITWVVSVQTDGTLVNRLTGRQSSYLFWEAITIPSHMLRLSPSDERGPTFHPANPLALFTSSHTIVTLPFETFEPYLDSVLEILTLTPAMRTEFIVYWLPSFQNIRDRGQDIQFTFVPQDAFNKAATLTISGAVPKAVARVFMLFRGVNHDCTKDCDKQHEYGTELLSEVDWTSAVGLDVDGMKDESAFRVLEWGGMEVTMTIPN</sequence>
<dbReference type="OrthoDB" id="428577at2759"/>
<dbReference type="Gene3D" id="3.10.20.90">
    <property type="entry name" value="Phosphatidylinositol 3-kinase Catalytic Subunit, Chain A, domain 1"/>
    <property type="match status" value="1"/>
</dbReference>
<dbReference type="AlphaFoldDB" id="M7TNS6"/>
<dbReference type="STRING" id="1287681.M7TNS6"/>
<feature type="domain" description="Ubiquitin-like" evidence="2">
    <location>
        <begin position="106"/>
        <end position="182"/>
    </location>
</feature>
<evidence type="ECO:0000313" key="3">
    <source>
        <dbReference type="EMBL" id="EMR68375.1"/>
    </source>
</evidence>
<dbReference type="PROSITE" id="PS50053">
    <property type="entry name" value="UBIQUITIN_2"/>
    <property type="match status" value="1"/>
</dbReference>
<dbReference type="SUPFAM" id="SSF54236">
    <property type="entry name" value="Ubiquitin-like"/>
    <property type="match status" value="1"/>
</dbReference>
<dbReference type="KEGG" id="ela:UCREL1_4623"/>
<keyword evidence="4" id="KW-1185">Reference proteome</keyword>
<evidence type="ECO:0000313" key="4">
    <source>
        <dbReference type="Proteomes" id="UP000012174"/>
    </source>
</evidence>
<protein>
    <submittedName>
        <fullName evidence="3">Putative ubiquitin family protein</fullName>
    </submittedName>
</protein>
<name>M7TNS6_EUTLA</name>
<dbReference type="OMA" id="RTEFIVY"/>
<evidence type="ECO:0000259" key="2">
    <source>
        <dbReference type="PROSITE" id="PS50053"/>
    </source>
</evidence>
<organism evidence="3 4">
    <name type="scientific">Eutypa lata (strain UCR-EL1)</name>
    <name type="common">Grapevine dieback disease fungus</name>
    <name type="synonym">Eutypa armeniacae</name>
    <dbReference type="NCBI Taxonomy" id="1287681"/>
    <lineage>
        <taxon>Eukaryota</taxon>
        <taxon>Fungi</taxon>
        <taxon>Dikarya</taxon>
        <taxon>Ascomycota</taxon>
        <taxon>Pezizomycotina</taxon>
        <taxon>Sordariomycetes</taxon>
        <taxon>Xylariomycetidae</taxon>
        <taxon>Xylariales</taxon>
        <taxon>Diatrypaceae</taxon>
        <taxon>Eutypa</taxon>
    </lineage>
</organism>
<dbReference type="Pfam" id="PF11976">
    <property type="entry name" value="Rad60-SLD"/>
    <property type="match status" value="1"/>
</dbReference>
<dbReference type="HOGENOM" id="CLU_028134_0_0_1"/>
<feature type="region of interest" description="Disordered" evidence="1">
    <location>
        <begin position="72"/>
        <end position="100"/>
    </location>
</feature>
<dbReference type="EMBL" id="KB706250">
    <property type="protein sequence ID" value="EMR68375.1"/>
    <property type="molecule type" value="Genomic_DNA"/>
</dbReference>
<reference evidence="4" key="1">
    <citation type="journal article" date="2013" name="Genome Announc.">
        <title>Draft genome sequence of the grapevine dieback fungus Eutypa lata UCR-EL1.</title>
        <authorList>
            <person name="Blanco-Ulate B."/>
            <person name="Rolshausen P.E."/>
            <person name="Cantu D."/>
        </authorList>
    </citation>
    <scope>NUCLEOTIDE SEQUENCE [LARGE SCALE GENOMIC DNA]</scope>
    <source>
        <strain evidence="4">UCR-EL1</strain>
    </source>
</reference>
<dbReference type="InterPro" id="IPR029071">
    <property type="entry name" value="Ubiquitin-like_domsf"/>
</dbReference>
<gene>
    <name evidence="3" type="ORF">UCREL1_4623</name>
</gene>
<proteinExistence type="predicted"/>
<dbReference type="InterPro" id="IPR022617">
    <property type="entry name" value="Rad60/SUMO-like_dom"/>
</dbReference>
<evidence type="ECO:0000256" key="1">
    <source>
        <dbReference type="SAM" id="MobiDB-lite"/>
    </source>
</evidence>